<evidence type="ECO:0000259" key="14">
    <source>
        <dbReference type="SMART" id="SM00458"/>
    </source>
</evidence>
<dbReference type="STRING" id="568069.A0A1J1I2C2"/>
<dbReference type="CDD" id="cd23461">
    <property type="entry name" value="beta-trefoil_Ricin_Pgant8-like"/>
    <property type="match status" value="1"/>
</dbReference>
<feature type="domain" description="Ricin B lectin" evidence="14">
    <location>
        <begin position="477"/>
        <end position="605"/>
    </location>
</feature>
<dbReference type="CDD" id="cd02510">
    <property type="entry name" value="pp-GalNAc-T"/>
    <property type="match status" value="2"/>
</dbReference>
<evidence type="ECO:0000256" key="11">
    <source>
        <dbReference type="ARBA" id="ARBA00023157"/>
    </source>
</evidence>
<dbReference type="SUPFAM" id="SSF50370">
    <property type="entry name" value="Ricin B-like lectins"/>
    <property type="match status" value="2"/>
</dbReference>
<keyword evidence="8 13" id="KW-1133">Transmembrane helix</keyword>
<evidence type="ECO:0000259" key="15">
    <source>
        <dbReference type="SMART" id="SM01017"/>
    </source>
</evidence>
<feature type="domain" description="Arrestin C-terminal-like" evidence="15">
    <location>
        <begin position="1343"/>
        <end position="1506"/>
    </location>
</feature>
<dbReference type="FunFam" id="3.90.550.10:FF:000029">
    <property type="entry name" value="Polypeptide N-acetylgalactosaminyltransferase"/>
    <property type="match status" value="1"/>
</dbReference>
<dbReference type="Proteomes" id="UP000183832">
    <property type="component" value="Unassembled WGS sequence"/>
</dbReference>
<dbReference type="OrthoDB" id="2333384at2759"/>
<feature type="transmembrane region" description="Helical" evidence="13">
    <location>
        <begin position="28"/>
        <end position="50"/>
    </location>
</feature>
<dbReference type="InterPro" id="IPR014752">
    <property type="entry name" value="Arrestin-like_C"/>
</dbReference>
<dbReference type="GO" id="GO:0030246">
    <property type="term" value="F:carbohydrate binding"/>
    <property type="evidence" value="ECO:0007669"/>
    <property type="project" value="UniProtKB-KW"/>
</dbReference>
<reference evidence="16 17" key="1">
    <citation type="submission" date="2015-04" db="EMBL/GenBank/DDBJ databases">
        <authorList>
            <person name="Syromyatnikov M.Y."/>
            <person name="Popov V.N."/>
        </authorList>
    </citation>
    <scope>NUCLEOTIDE SEQUENCE [LARGE SCALE GENOMIC DNA]</scope>
</reference>
<keyword evidence="5 13" id="KW-0812">Transmembrane</keyword>
<evidence type="ECO:0000256" key="8">
    <source>
        <dbReference type="ARBA" id="ARBA00022989"/>
    </source>
</evidence>
<keyword evidence="4" id="KW-0716">Sensory transduction</keyword>
<evidence type="ECO:0000256" key="10">
    <source>
        <dbReference type="ARBA" id="ARBA00023136"/>
    </source>
</evidence>
<dbReference type="Gene3D" id="2.80.10.50">
    <property type="match status" value="2"/>
</dbReference>
<dbReference type="GO" id="GO:0000139">
    <property type="term" value="C:Golgi membrane"/>
    <property type="evidence" value="ECO:0007669"/>
    <property type="project" value="UniProtKB-SubCell"/>
</dbReference>
<dbReference type="EMBL" id="CVRI01000038">
    <property type="protein sequence ID" value="CRK93740.1"/>
    <property type="molecule type" value="Genomic_DNA"/>
</dbReference>
<evidence type="ECO:0000256" key="9">
    <source>
        <dbReference type="ARBA" id="ARBA00023034"/>
    </source>
</evidence>
<dbReference type="Pfam" id="PF02752">
    <property type="entry name" value="Arrestin_C"/>
    <property type="match status" value="1"/>
</dbReference>
<dbReference type="InterPro" id="IPR014756">
    <property type="entry name" value="Ig_E-set"/>
</dbReference>
<dbReference type="SUPFAM" id="SSF53448">
    <property type="entry name" value="Nucleotide-diphospho-sugar transferases"/>
    <property type="match status" value="2"/>
</dbReference>
<dbReference type="SUPFAM" id="SSF81296">
    <property type="entry name" value="E set domains"/>
    <property type="match status" value="2"/>
</dbReference>
<dbReference type="InterPro" id="IPR035992">
    <property type="entry name" value="Ricin_B-like_lectins"/>
</dbReference>
<dbReference type="SMART" id="SM00458">
    <property type="entry name" value="RICIN"/>
    <property type="match status" value="2"/>
</dbReference>
<evidence type="ECO:0000256" key="13">
    <source>
        <dbReference type="SAM" id="Phobius"/>
    </source>
</evidence>
<sequence length="1539" mass="177903">MSLNRILIKAKSNIRLQILRSRRSFGNFLKFIIAIISFLCFVVVVTYKFIQQNNHPLAITSNYIYIEPINSFFRKDHKFRKKIDYHDYEYLAREKSRFGLPGENGQPVYYSPEEEEENKVLFDANGYYGLISDKIALNRSVADFRLKQCKKIKYLADLPNVSVVIPFYNDHLSTLLRTVYSIVNRSPKHLLKEVILVNDQSTKSFLYKELEDHINKHLKHIVKLIVLPRRSGLIWARLAGARAATGDVLLFLDSHTEASTNFLPPLLEPIAKDYRTCVCPFIDVIDFKTFAYRPQGEGSRGVFDWRLSYHSIPLRPGDQENKWDLYENPVMVGGLFAISAKFFWELGGYDPGLDIWGGEQFELSFKIWLCHGKMYDAPCSRIGHVYRGSMPFPNDRKGIDFIAINYKRVAEVWMDEYKEFLYKRDPVRYAKTKTGDISYQLHVKERQQCKPFKYFMEHVAPDMLDRYPYEEPPEFASGAIQTLANPSLCIDKLNRAKDQPIGLYFCGENRKRPQDNQHFTLRFYRDIALPDMQLCLDSYGEKREVKTQGCHNSQGNQYFRYDLDTKQLFHGPIRNNHCVEADVNNQSVYVTSCDVSKVNQKWEWGFVNETNCRGRSSLFKLVINFVLLAICGLFVITQLFKHSTSFDNSTFEKKTAEHIVQRRPIVLPLISEDEFHYVEPSDSFFKQKHNVIQKRVDWHNWTLIEIEKSRKGPGEQGKKFVLTDPKDISRNEELNRVNGYYAVASDIISVNRSVADIRHPLCNKKIYFKELPTTSVIIPFFNDHLSVLMRTVHSVINRAPAHLLKEVILVNDHSTKTELYEELEEYLSNNFEGKAHVIHLPERSGLITARIAGAQAATADVLVFLDSHTEANTNWLPPLLDPIASDYRTCVCPFIDVIDAHDYEYRAQDEGNRGAFEWNFLYKRIDIRPGDQETPADTFPSPVMAGGLFAISTKFFWELGGYDPGLDIWGGEQYELSFKIWLCGGQMLDAPCSRIGHIYKHNPFPDPRRGVDYLSKNFKRVAEVWMDEYKEYLYQRKPDRYNKIDVGDISKQLEVKERLQCKPFKYFLEVVAPDMLEKYPPTQIEFASGVIESVAFSGKCIDSLGHFYRPMGLYYCARNKIHPGGHQHYFLGHHRDIEFYTDSAYCIEPRGDRLQLHACHHQQAAQYFRYDLSTQQIKNGVGEKKCIEAGENSEKISVKPCDQNEVRQKWKWGRLHFHVVGEGVVTAKTARQERTYDKENYIDFRMRLLGDADSGPTVLSPGIHSFPFKLGLPLGLPSTFLGRHGWIQYYCKCALREPSGLIHKNHQIFIIMNPIDLNIEEPSLAEPFRCEIEPTLGGLACISSGTVKCKIELDRGGYVSGENIVINGYVKNFSKVTIRHTKIVLLETIQYLSRGKIIQTEKRELAQMKFPKIRPGSRDEFINKKLYVPPLPPTNIRNSNIIRLNYDVYVASCYDSSNNSLRLYFSLINFHFSLLSLFDLKLVIEPKSMEKAIKLQLPIVLATYPFRSTNDVLTNWPDSVLKPDTHYPSSLPVFRPSIQ</sequence>
<dbReference type="Pfam" id="PF00652">
    <property type="entry name" value="Ricin_B_lectin"/>
    <property type="match status" value="2"/>
</dbReference>
<dbReference type="SMART" id="SM01017">
    <property type="entry name" value="Arrestin_C"/>
    <property type="match status" value="1"/>
</dbReference>
<dbReference type="PROSITE" id="PS50231">
    <property type="entry name" value="RICIN_B_LECTIN"/>
    <property type="match status" value="2"/>
</dbReference>
<accession>A0A1J1I2C2</accession>
<dbReference type="InterPro" id="IPR001173">
    <property type="entry name" value="Glyco_trans_2-like"/>
</dbReference>
<evidence type="ECO:0000256" key="1">
    <source>
        <dbReference type="ARBA" id="ARBA00004323"/>
    </source>
</evidence>
<keyword evidence="17" id="KW-1185">Reference proteome</keyword>
<evidence type="ECO:0000313" key="16">
    <source>
        <dbReference type="EMBL" id="CRK93740.1"/>
    </source>
</evidence>
<dbReference type="Gene3D" id="3.90.550.10">
    <property type="entry name" value="Spore Coat Polysaccharide Biosynthesis Protein SpsA, Chain A"/>
    <property type="match status" value="2"/>
</dbReference>
<dbReference type="InterPro" id="IPR000772">
    <property type="entry name" value="Ricin_B_lectin"/>
</dbReference>
<evidence type="ECO:0000256" key="6">
    <source>
        <dbReference type="ARBA" id="ARBA00022734"/>
    </source>
</evidence>
<evidence type="ECO:0000256" key="4">
    <source>
        <dbReference type="ARBA" id="ARBA00022606"/>
    </source>
</evidence>
<dbReference type="GO" id="GO:0004653">
    <property type="term" value="F:polypeptide N-acetylgalactosaminyltransferase activity"/>
    <property type="evidence" value="ECO:0007669"/>
    <property type="project" value="TreeGrafter"/>
</dbReference>
<dbReference type="InterPro" id="IPR011022">
    <property type="entry name" value="Arrestin_C-like"/>
</dbReference>
<name>A0A1J1I2C2_9DIPT</name>
<evidence type="ECO:0000256" key="7">
    <source>
        <dbReference type="ARBA" id="ARBA00022968"/>
    </source>
</evidence>
<dbReference type="GO" id="GO:0006493">
    <property type="term" value="P:protein O-linked glycosylation"/>
    <property type="evidence" value="ECO:0007669"/>
    <property type="project" value="TreeGrafter"/>
</dbReference>
<evidence type="ECO:0000256" key="2">
    <source>
        <dbReference type="ARBA" id="ARBA00005298"/>
    </source>
</evidence>
<keyword evidence="10 13" id="KW-0472">Membrane</keyword>
<keyword evidence="12" id="KW-0325">Glycoprotein</keyword>
<proteinExistence type="inferred from homology"/>
<keyword evidence="9" id="KW-0333">Golgi apparatus</keyword>
<dbReference type="Pfam" id="PF00339">
    <property type="entry name" value="Arrestin_N"/>
    <property type="match status" value="1"/>
</dbReference>
<dbReference type="PANTHER" id="PTHR11675">
    <property type="entry name" value="N-ACETYLGALACTOSAMINYLTRANSFERASE"/>
    <property type="match status" value="1"/>
</dbReference>
<dbReference type="Gene3D" id="2.60.40.640">
    <property type="match status" value="2"/>
</dbReference>
<organism evidence="16 17">
    <name type="scientific">Clunio marinus</name>
    <dbReference type="NCBI Taxonomy" id="568069"/>
    <lineage>
        <taxon>Eukaryota</taxon>
        <taxon>Metazoa</taxon>
        <taxon>Ecdysozoa</taxon>
        <taxon>Arthropoda</taxon>
        <taxon>Hexapoda</taxon>
        <taxon>Insecta</taxon>
        <taxon>Pterygota</taxon>
        <taxon>Neoptera</taxon>
        <taxon>Endopterygota</taxon>
        <taxon>Diptera</taxon>
        <taxon>Nematocera</taxon>
        <taxon>Chironomoidea</taxon>
        <taxon>Chironomidae</taxon>
        <taxon>Clunio</taxon>
    </lineage>
</organism>
<dbReference type="InterPro" id="IPR045885">
    <property type="entry name" value="GalNAc-T"/>
</dbReference>
<keyword evidence="7" id="KW-0735">Signal-anchor</keyword>
<keyword evidence="6" id="KW-0430">Lectin</keyword>
<comment type="subcellular location">
    <subcellularLocation>
        <location evidence="1">Golgi apparatus membrane</location>
        <topology evidence="1">Single-pass type II membrane protein</topology>
    </subcellularLocation>
</comment>
<protein>
    <submittedName>
        <fullName evidence="16">CLUMA_CG007268, isoform A</fullName>
    </submittedName>
</protein>
<dbReference type="InterPro" id="IPR011021">
    <property type="entry name" value="Arrestin-like_N"/>
</dbReference>
<keyword evidence="11" id="KW-1015">Disulfide bond</keyword>
<comment type="similarity">
    <text evidence="3">Belongs to the glycosyltransferase 2 family. GalNAc-T subfamily.</text>
</comment>
<evidence type="ECO:0000313" key="17">
    <source>
        <dbReference type="Proteomes" id="UP000183832"/>
    </source>
</evidence>
<dbReference type="InterPro" id="IPR029044">
    <property type="entry name" value="Nucleotide-diphossugar_trans"/>
</dbReference>
<dbReference type="Pfam" id="PF00535">
    <property type="entry name" value="Glycos_transf_2"/>
    <property type="match status" value="2"/>
</dbReference>
<evidence type="ECO:0000256" key="12">
    <source>
        <dbReference type="ARBA" id="ARBA00023180"/>
    </source>
</evidence>
<gene>
    <name evidence="16" type="ORF">CLUMA_CG007268</name>
</gene>
<dbReference type="PANTHER" id="PTHR11675:SF134">
    <property type="entry name" value="N-ACETYLGALACTOSAMINYLTRANSFERASE 4-RELATED"/>
    <property type="match status" value="1"/>
</dbReference>
<feature type="domain" description="Ricin B lectin" evidence="14">
    <location>
        <begin position="1087"/>
        <end position="1213"/>
    </location>
</feature>
<evidence type="ECO:0000256" key="3">
    <source>
        <dbReference type="ARBA" id="ARBA00005680"/>
    </source>
</evidence>
<comment type="similarity">
    <text evidence="2">Belongs to the arrestin family.</text>
</comment>
<evidence type="ECO:0000256" key="5">
    <source>
        <dbReference type="ARBA" id="ARBA00022692"/>
    </source>
</evidence>